<dbReference type="InterPro" id="IPR044781">
    <property type="entry name" value="At5g10690-like"/>
</dbReference>
<feature type="domain" description="CBS" evidence="4">
    <location>
        <begin position="511"/>
        <end position="576"/>
    </location>
</feature>
<sequence>MPQIHAFSSLASNPLPHSITFSSSPAPIHRRLHHHRPPNLRRLTSRVVQLTRRKQLHQIFEEIELAKRQYGELNTIVMNAVLEACVHCGNVDLALKIFDEMAKPDGCGVDGVTYGTLLKGLGEARKIDEAFQILESVEHGTAPGRPKLSAPIIYGLLNALIEAGDLRRANGLLARYGFLLREGGNPSVSAYNLLMKGYISGGCPQAAVNMYDEIIQLGLEPDRLTYNTLIFACIKTENLDAAMQFFEEMKDRAQNFCDDQLYPDVITYTTLLKGFGEAKDLHSVQKIVLEMKSQDLFIDRTAFTTMVDVLLNCGSIKGALCIFGEMMKRAGANACLRPKPHLYLSLMRAFAVIGDYTIAKTLHKRLWPDSSGTISLAVQEEADHLLMEAAFNAGQLDAAIEKLTNIITRWKGISWTSRGGMVALCIEALLGFSKSLFSPYLLPLVMPGEPIESIMIPFEATRPLLGTLQLNNVVMRFFKDPVVPIIDEWGSCIGLLHREDCHEMNAPLSKMMRSSPPCITTRTSIDHVIDLVLEKKYKMIIVVKHDNFHGTNYSLRAVGVFTAEQLCNLIAASSKVPKQKLPICRSF</sequence>
<dbReference type="InterPro" id="IPR046342">
    <property type="entry name" value="CBS_dom_sf"/>
</dbReference>
<keyword evidence="6" id="KW-1185">Reference proteome</keyword>
<evidence type="ECO:0000256" key="3">
    <source>
        <dbReference type="PROSITE-ProRule" id="PRU00708"/>
    </source>
</evidence>
<dbReference type="Gene3D" id="1.25.40.10">
    <property type="entry name" value="Tetratricopeptide repeat domain"/>
    <property type="match status" value="3"/>
</dbReference>
<evidence type="ECO:0000256" key="1">
    <source>
        <dbReference type="ARBA" id="ARBA00022737"/>
    </source>
</evidence>
<accession>A0AAV5K1E0</accession>
<dbReference type="InterPro" id="IPR002885">
    <property type="entry name" value="PPR_rpt"/>
</dbReference>
<reference evidence="5 6" key="1">
    <citation type="journal article" date="2021" name="Commun. Biol.">
        <title>The genome of Shorea leprosula (Dipterocarpaceae) highlights the ecological relevance of drought in aseasonal tropical rainforests.</title>
        <authorList>
            <person name="Ng K.K.S."/>
            <person name="Kobayashi M.J."/>
            <person name="Fawcett J.A."/>
            <person name="Hatakeyama M."/>
            <person name="Paape T."/>
            <person name="Ng C.H."/>
            <person name="Ang C.C."/>
            <person name="Tnah L.H."/>
            <person name="Lee C.T."/>
            <person name="Nishiyama T."/>
            <person name="Sese J."/>
            <person name="O'Brien M.J."/>
            <person name="Copetti D."/>
            <person name="Mohd Noor M.I."/>
            <person name="Ong R.C."/>
            <person name="Putra M."/>
            <person name="Sireger I.Z."/>
            <person name="Indrioko S."/>
            <person name="Kosugi Y."/>
            <person name="Izuno A."/>
            <person name="Isagi Y."/>
            <person name="Lee S.L."/>
            <person name="Shimizu K.K."/>
        </authorList>
    </citation>
    <scope>NUCLEOTIDE SEQUENCE [LARGE SCALE GENOMIC DNA]</scope>
    <source>
        <strain evidence="5">214</strain>
    </source>
</reference>
<dbReference type="Pfam" id="PF01535">
    <property type="entry name" value="PPR"/>
    <property type="match status" value="1"/>
</dbReference>
<dbReference type="Pfam" id="PF13812">
    <property type="entry name" value="PPR_3"/>
    <property type="match status" value="1"/>
</dbReference>
<dbReference type="InterPro" id="IPR011990">
    <property type="entry name" value="TPR-like_helical_dom_sf"/>
</dbReference>
<evidence type="ECO:0000256" key="2">
    <source>
        <dbReference type="PROSITE-ProRule" id="PRU00703"/>
    </source>
</evidence>
<dbReference type="NCBIfam" id="TIGR00756">
    <property type="entry name" value="PPR"/>
    <property type="match status" value="4"/>
</dbReference>
<proteinExistence type="predicted"/>
<gene>
    <name evidence="5" type="ORF">SLEP1_g26973</name>
</gene>
<dbReference type="InterPro" id="IPR000644">
    <property type="entry name" value="CBS_dom"/>
</dbReference>
<evidence type="ECO:0000259" key="4">
    <source>
        <dbReference type="PROSITE" id="PS51371"/>
    </source>
</evidence>
<keyword evidence="1" id="KW-0677">Repeat</keyword>
<dbReference type="PROSITE" id="PS51371">
    <property type="entry name" value="CBS"/>
    <property type="match status" value="1"/>
</dbReference>
<dbReference type="Gene3D" id="3.10.580.10">
    <property type="entry name" value="CBS-domain"/>
    <property type="match status" value="1"/>
</dbReference>
<dbReference type="PANTHER" id="PTHR47581">
    <property type="entry name" value="OS09G0431600 PROTEIN"/>
    <property type="match status" value="1"/>
</dbReference>
<keyword evidence="2" id="KW-0129">CBS domain</keyword>
<dbReference type="EMBL" id="BPVZ01000045">
    <property type="protein sequence ID" value="GKV16315.1"/>
    <property type="molecule type" value="Genomic_DNA"/>
</dbReference>
<comment type="caution">
    <text evidence="5">The sequence shown here is derived from an EMBL/GenBank/DDBJ whole genome shotgun (WGS) entry which is preliminary data.</text>
</comment>
<feature type="repeat" description="PPR" evidence="3">
    <location>
        <begin position="222"/>
        <end position="252"/>
    </location>
</feature>
<dbReference type="PANTHER" id="PTHR47581:SF2">
    <property type="entry name" value="OS09G0431600 PROTEIN"/>
    <property type="match status" value="1"/>
</dbReference>
<feature type="repeat" description="PPR" evidence="3">
    <location>
        <begin position="74"/>
        <end position="104"/>
    </location>
</feature>
<name>A0AAV5K1E0_9ROSI</name>
<feature type="repeat" description="PPR" evidence="3">
    <location>
        <begin position="187"/>
        <end position="221"/>
    </location>
</feature>
<evidence type="ECO:0000313" key="5">
    <source>
        <dbReference type="EMBL" id="GKV16315.1"/>
    </source>
</evidence>
<protein>
    <recommendedName>
        <fullName evidence="4">CBS domain-containing protein</fullName>
    </recommendedName>
</protein>
<feature type="repeat" description="PPR" evidence="3">
    <location>
        <begin position="264"/>
        <end position="298"/>
    </location>
</feature>
<dbReference type="PROSITE" id="PS51375">
    <property type="entry name" value="PPR"/>
    <property type="match status" value="4"/>
</dbReference>
<organism evidence="5 6">
    <name type="scientific">Rubroshorea leprosula</name>
    <dbReference type="NCBI Taxonomy" id="152421"/>
    <lineage>
        <taxon>Eukaryota</taxon>
        <taxon>Viridiplantae</taxon>
        <taxon>Streptophyta</taxon>
        <taxon>Embryophyta</taxon>
        <taxon>Tracheophyta</taxon>
        <taxon>Spermatophyta</taxon>
        <taxon>Magnoliopsida</taxon>
        <taxon>eudicotyledons</taxon>
        <taxon>Gunneridae</taxon>
        <taxon>Pentapetalae</taxon>
        <taxon>rosids</taxon>
        <taxon>malvids</taxon>
        <taxon>Malvales</taxon>
        <taxon>Dipterocarpaceae</taxon>
        <taxon>Rubroshorea</taxon>
    </lineage>
</organism>
<dbReference type="AlphaFoldDB" id="A0AAV5K1E0"/>
<dbReference type="Proteomes" id="UP001054252">
    <property type="component" value="Unassembled WGS sequence"/>
</dbReference>
<dbReference type="SUPFAM" id="SSF54631">
    <property type="entry name" value="CBS-domain pair"/>
    <property type="match status" value="1"/>
</dbReference>
<dbReference type="Pfam" id="PF13041">
    <property type="entry name" value="PPR_2"/>
    <property type="match status" value="2"/>
</dbReference>
<evidence type="ECO:0000313" key="6">
    <source>
        <dbReference type="Proteomes" id="UP001054252"/>
    </source>
</evidence>